<dbReference type="Pfam" id="PF11915">
    <property type="entry name" value="DUF3433"/>
    <property type="match status" value="2"/>
</dbReference>
<keyword evidence="2" id="KW-0812">Transmembrane</keyword>
<reference evidence="3 4" key="1">
    <citation type="submission" date="2014-06" db="EMBL/GenBank/DDBJ databases">
        <title>The Genome of the Aflatoxigenic Filamentous Fungus Aspergillus nomius.</title>
        <authorList>
            <person name="Moore M.G."/>
            <person name="Shannon B.M."/>
            <person name="Brian M.M."/>
        </authorList>
    </citation>
    <scope>NUCLEOTIDE SEQUENCE [LARGE SCALE GENOMIC DNA]</scope>
    <source>
        <strain evidence="3 4">NRRL 13137</strain>
    </source>
</reference>
<feature type="transmembrane region" description="Helical" evidence="2">
    <location>
        <begin position="366"/>
        <end position="389"/>
    </location>
</feature>
<feature type="transmembrane region" description="Helical" evidence="2">
    <location>
        <begin position="609"/>
        <end position="630"/>
    </location>
</feature>
<feature type="region of interest" description="Disordered" evidence="1">
    <location>
        <begin position="1"/>
        <end position="90"/>
    </location>
</feature>
<name>A0A0L1IQB5_ASPN3</name>
<feature type="compositionally biased region" description="Polar residues" evidence="1">
    <location>
        <begin position="199"/>
        <end position="216"/>
    </location>
</feature>
<evidence type="ECO:0000256" key="1">
    <source>
        <dbReference type="SAM" id="MobiDB-lite"/>
    </source>
</evidence>
<feature type="compositionally biased region" description="Low complexity" evidence="1">
    <location>
        <begin position="1287"/>
        <end position="1311"/>
    </location>
</feature>
<organism evidence="3 4">
    <name type="scientific">Aspergillus nomiae NRRL (strain ATCC 15546 / NRRL 13137 / CBS 260.88 / M93)</name>
    <dbReference type="NCBI Taxonomy" id="1509407"/>
    <lineage>
        <taxon>Eukaryota</taxon>
        <taxon>Fungi</taxon>
        <taxon>Dikarya</taxon>
        <taxon>Ascomycota</taxon>
        <taxon>Pezizomycotina</taxon>
        <taxon>Eurotiomycetes</taxon>
        <taxon>Eurotiomycetidae</taxon>
        <taxon>Eurotiales</taxon>
        <taxon>Aspergillaceae</taxon>
        <taxon>Aspergillus</taxon>
        <taxon>Aspergillus subgen. Circumdati</taxon>
    </lineage>
</organism>
<feature type="compositionally biased region" description="Polar residues" evidence="1">
    <location>
        <begin position="126"/>
        <end position="136"/>
    </location>
</feature>
<keyword evidence="2" id="KW-1133">Transmembrane helix</keyword>
<feature type="compositionally biased region" description="Polar residues" evidence="1">
    <location>
        <begin position="1"/>
        <end position="19"/>
    </location>
</feature>
<dbReference type="PANTHER" id="PTHR37544">
    <property type="entry name" value="SPRAY-RELATED"/>
    <property type="match status" value="1"/>
</dbReference>
<comment type="caution">
    <text evidence="3">The sequence shown here is derived from an EMBL/GenBank/DDBJ whole genome shotgun (WGS) entry which is preliminary data.</text>
</comment>
<feature type="transmembrane region" description="Helical" evidence="2">
    <location>
        <begin position="298"/>
        <end position="323"/>
    </location>
</feature>
<feature type="transmembrane region" description="Helical" evidence="2">
    <location>
        <begin position="410"/>
        <end position="433"/>
    </location>
</feature>
<proteinExistence type="predicted"/>
<feature type="region of interest" description="Disordered" evidence="1">
    <location>
        <begin position="1276"/>
        <end position="1319"/>
    </location>
</feature>
<protein>
    <submittedName>
        <fullName evidence="3">Uncharacterized protein</fullName>
    </submittedName>
</protein>
<dbReference type="EMBL" id="JNOM01000453">
    <property type="protein sequence ID" value="KNG81393.1"/>
    <property type="molecule type" value="Genomic_DNA"/>
</dbReference>
<keyword evidence="4" id="KW-1185">Reference proteome</keyword>
<keyword evidence="2" id="KW-0472">Membrane</keyword>
<feature type="transmembrane region" description="Helical" evidence="2">
    <location>
        <begin position="680"/>
        <end position="703"/>
    </location>
</feature>
<evidence type="ECO:0000313" key="4">
    <source>
        <dbReference type="Proteomes" id="UP000037505"/>
    </source>
</evidence>
<dbReference type="PANTHER" id="PTHR37544:SF1">
    <property type="entry name" value="PHOSPHORIBOSYLAMINOIMIDAZOLE-SUCCINOCARBOXAMIDE SYNTHASE"/>
    <property type="match status" value="1"/>
</dbReference>
<feature type="region of interest" description="Disordered" evidence="1">
    <location>
        <begin position="198"/>
        <end position="228"/>
    </location>
</feature>
<evidence type="ECO:0000256" key="2">
    <source>
        <dbReference type="SAM" id="Phobius"/>
    </source>
</evidence>
<accession>A0A0L1IQB5</accession>
<dbReference type="OrthoDB" id="3057599at2759"/>
<sequence>MLASGSGNVSLRTVSSNRPQVLRSEDQQSVAASDDYYSFSDRTASSRSPSNGSHATVVRYATPMSHPVSHTSSPAISRTHLGPPMVGSTSRLEQPVRMPNDHKNAPSPATSTVRAVQDREVYMSPMTESTSRQVPSDSYAGPPPTPGMDDVPYIRFAINQLTREEDSHSLRRPSSVASEDYPAERLIWDEGLGYFIRSPESNNTPPAQQPLLQHSSPEPVDRSHQDSVEPEAFVAVEPPKDSLLYPRLNYVPCMLRPWALIAIIFCSLLMIAGIVFCNVWSRRHQGFWDYDGQGGGRYFVVQFLPQILAVLITVWTFVIQAAVYRTMPFAIMASERKLGQVLHRLPILSRNFLVPDFSQFRHGEPLVGFSLVLTWLSNLITLPLLSCFFQAKWFVIDGRGTWRWTAVQDVGWTLVVMYGLLTVGLVLLMFRFVRTWSGLMWDPVSLADLVSIIQRSNILRDFEQSEILPDVGESLNPRVLRLGYWQLSNRRATFYGIGEVAAPLGNPSLHLSEKSREKQPYGLSRVSYDIEQQIGEGKYGFDEHMYSPSVRYRWTPWFLRDTFIVAWTVTIGALFIAFVLVSFIHDAIKGGFPPRLPTLPSPKSFSSSNFLYSFIPALIGNVLFLAWQPIDVYFRALQPFVSLSSPEGAPADQSLLLSYPSCFPFHVTVLAILNKHYKVAWISFMSVASAAIPILAGGVFIALNYPSQSEIRIAALMPAFYAMVAFCAIYTVSFLCIWPGRRRYLPHDITTLADQISFLYQSPLLSDKILREPRSKADLVTRLVMAPPGDRDYPILRGALDLAFSKELRFAQHLNGCDETRPHCRACVRTGRTCPGYPHPLDVMLRDRTAFQRKKSNVSKAKAVNTTKCQKDSKEPSSPLTVSETTPSPSAISFLSSPLEVERSPLSVNAVRALSPSVPSSLYLPLESTVTSLFFNSYLHQPRDPLIGLGFMELLPERYFNARPGTPLYLGTLAVSLFSVSAWTGNRSFLHLAEQFFVRALSNTRVALQGNLGENMVETIMAVLLLSVYEIKASTIPAYPTIEMPDVWPMAAPIPQSAPSQLTAAATELVDLKQVWDKFASQPELYGADEISRIYSMAMILDSKLCAWAWALPQHWAPVPATMVPQSVREAGSTWNTYRESRIVVQSIILNCLRLLPNLGTPDRVEAVISTIREMATDICAAVPFFLGSQTMSVHLDPSKVEYPEAEERRVTSAHQQTAPLLGASDLRSIRLIFPSQSSLEPKHTKTAIPTNRYSTVTNTKKLLLITIHSNNMFSFFRRGPPQTPETPSDQATSQPTTTQTSQSQPQSQSQRPESEPELKFINPQTKYKLLLGGLSFFAFSLWTTRRALNRRYLASVPPFYTSSLYHKPDVSGGAEAFEALNLATLNVLSLGMAGTGGILCALDINGVDDMRRFVRRGFYGDGGDVTKVDKELEDEVEAWVGSVLGEKFGVELKKEKERERSENKA</sequence>
<dbReference type="STRING" id="1509407.A0A0L1IQB5"/>
<feature type="region of interest" description="Disordered" evidence="1">
    <location>
        <begin position="856"/>
        <end position="889"/>
    </location>
</feature>
<dbReference type="RefSeq" id="XP_015402316.1">
    <property type="nucleotide sequence ID" value="XM_015555156.1"/>
</dbReference>
<dbReference type="GeneID" id="26811704"/>
<feature type="compositionally biased region" description="Polar residues" evidence="1">
    <location>
        <begin position="876"/>
        <end position="889"/>
    </location>
</feature>
<gene>
    <name evidence="3" type="ORF">ANOM_009900</name>
</gene>
<dbReference type="InterPro" id="IPR021840">
    <property type="entry name" value="DUF3433"/>
</dbReference>
<feature type="transmembrane region" description="Helical" evidence="2">
    <location>
        <begin position="258"/>
        <end position="277"/>
    </location>
</feature>
<feature type="region of interest" description="Disordered" evidence="1">
    <location>
        <begin position="125"/>
        <end position="149"/>
    </location>
</feature>
<feature type="transmembrane region" description="Helical" evidence="2">
    <location>
        <begin position="715"/>
        <end position="738"/>
    </location>
</feature>
<evidence type="ECO:0000313" key="3">
    <source>
        <dbReference type="EMBL" id="KNG81393.1"/>
    </source>
</evidence>
<feature type="compositionally biased region" description="Polar residues" evidence="1">
    <location>
        <begin position="40"/>
        <end position="54"/>
    </location>
</feature>
<dbReference type="Proteomes" id="UP000037505">
    <property type="component" value="Unassembled WGS sequence"/>
</dbReference>
<feature type="transmembrane region" description="Helical" evidence="2">
    <location>
        <begin position="564"/>
        <end position="588"/>
    </location>
</feature>